<protein>
    <submittedName>
        <fullName evidence="1">Uncharacterized protein</fullName>
    </submittedName>
</protein>
<sequence length="119" mass="14078">MNLKQPNKIRIDFEDIQWGDWDYDGCHKVLFNNEPFSGYVVYDRHDNGDIMNEIEYKIGSHVGWENEYNIDGTLIYSCLTVGETSLEVYKYDDNGNLTDHWKTVGDNYYQDMTIKFNLD</sequence>
<gene>
    <name evidence="1" type="ORF">BB050_02344</name>
</gene>
<proteinExistence type="predicted"/>
<dbReference type="EMBL" id="CP016907">
    <property type="protein sequence ID" value="AOC95457.1"/>
    <property type="molecule type" value="Genomic_DNA"/>
</dbReference>
<evidence type="ECO:0000313" key="2">
    <source>
        <dbReference type="Proteomes" id="UP000093276"/>
    </source>
</evidence>
<dbReference type="Gene3D" id="3.90.930.1">
    <property type="match status" value="1"/>
</dbReference>
<organism evidence="1 2">
    <name type="scientific">Flavobacterium anhuiense</name>
    <dbReference type="NCBI Taxonomy" id="459526"/>
    <lineage>
        <taxon>Bacteria</taxon>
        <taxon>Pseudomonadati</taxon>
        <taxon>Bacteroidota</taxon>
        <taxon>Flavobacteriia</taxon>
        <taxon>Flavobacteriales</taxon>
        <taxon>Flavobacteriaceae</taxon>
        <taxon>Flavobacterium</taxon>
    </lineage>
</organism>
<name>A0AAC9D2V7_9FLAO</name>
<dbReference type="RefSeq" id="WP_008464721.1">
    <property type="nucleotide sequence ID" value="NZ_CP016907.1"/>
</dbReference>
<evidence type="ECO:0000313" key="1">
    <source>
        <dbReference type="EMBL" id="AOC95457.1"/>
    </source>
</evidence>
<dbReference type="Proteomes" id="UP000093276">
    <property type="component" value="Chromosome"/>
</dbReference>
<dbReference type="AlphaFoldDB" id="A0AAC9D2V7"/>
<accession>A0AAC9D2V7</accession>
<dbReference type="KEGG" id="fjg:BB050_02344"/>
<reference evidence="1 2" key="1">
    <citation type="submission" date="2016-08" db="EMBL/GenBank/DDBJ databases">
        <title>Complete genome sequence of Flavobacterium johnsoniae strain GSE09, a volatile-producing biocontrol agent isolated from cucumber (Cucumis sativus).</title>
        <authorList>
            <person name="Jeong J.-J."/>
            <person name="Oh J.Y."/>
            <person name="Jim Y.J."/>
            <person name="Sang M.K."/>
            <person name="Kim K.D."/>
        </authorList>
    </citation>
    <scope>NUCLEOTIDE SEQUENCE [LARGE SCALE GENOMIC DNA]</scope>
    <source>
        <strain evidence="1 2">GSE09</strain>
    </source>
</reference>
<dbReference type="GeneID" id="32308222"/>